<reference evidence="2" key="1">
    <citation type="submission" date="2023-12" db="EMBL/GenBank/DDBJ databases">
        <title>Novel isolates from deep terrestrial aquifers shed light on the physiology and ecology of the class Limnochordia.</title>
        <authorList>
            <person name="Karnachuk O.V."/>
            <person name="Lukina A.P."/>
            <person name="Avakyan M.R."/>
            <person name="Kadnikov V."/>
            <person name="Begmatov S."/>
            <person name="Beletsky A.V."/>
            <person name="Mardanov A.V."/>
            <person name="Ravin N.V."/>
        </authorList>
    </citation>
    <scope>NUCLEOTIDE SEQUENCE [LARGE SCALE GENOMIC DNA]</scope>
    <source>
        <strain evidence="2">LN</strain>
    </source>
</reference>
<evidence type="ECO:0000313" key="1">
    <source>
        <dbReference type="EMBL" id="WRP13797.1"/>
    </source>
</evidence>
<gene>
    <name evidence="1" type="ORF">VLY81_10170</name>
</gene>
<dbReference type="Proteomes" id="UP001333102">
    <property type="component" value="Chromosome"/>
</dbReference>
<organism evidence="1 2">
    <name type="scientific">Geochorda subterranea</name>
    <dbReference type="NCBI Taxonomy" id="3109564"/>
    <lineage>
        <taxon>Bacteria</taxon>
        <taxon>Bacillati</taxon>
        <taxon>Bacillota</taxon>
        <taxon>Limnochordia</taxon>
        <taxon>Limnochordales</taxon>
        <taxon>Geochordaceae</taxon>
        <taxon>Geochorda</taxon>
    </lineage>
</organism>
<dbReference type="RefSeq" id="WP_324668052.1">
    <property type="nucleotide sequence ID" value="NZ_CP141614.1"/>
</dbReference>
<proteinExistence type="predicted"/>
<sequence>MIAERDANLRIFEVKGYPSPVYHHGPKKGQPKKASLGLQAKHWFADGLFSAIVRQTAAARREWLQCG</sequence>
<name>A0ABZ1BLV1_9FIRM</name>
<evidence type="ECO:0000313" key="2">
    <source>
        <dbReference type="Proteomes" id="UP001333102"/>
    </source>
</evidence>
<protein>
    <submittedName>
        <fullName evidence="1">Uncharacterized protein</fullName>
    </submittedName>
</protein>
<dbReference type="EMBL" id="CP141614">
    <property type="protein sequence ID" value="WRP13797.1"/>
    <property type="molecule type" value="Genomic_DNA"/>
</dbReference>
<keyword evidence="2" id="KW-1185">Reference proteome</keyword>
<accession>A0ABZ1BLV1</accession>